<evidence type="ECO:0000256" key="1">
    <source>
        <dbReference type="SAM" id="SignalP"/>
    </source>
</evidence>
<evidence type="ECO:0000259" key="2">
    <source>
        <dbReference type="Pfam" id="PF00144"/>
    </source>
</evidence>
<feature type="chain" id="PRO_5046823957" evidence="1">
    <location>
        <begin position="31"/>
        <end position="509"/>
    </location>
</feature>
<dbReference type="InterPro" id="IPR050491">
    <property type="entry name" value="AmpC-like"/>
</dbReference>
<evidence type="ECO:0000313" key="4">
    <source>
        <dbReference type="Proteomes" id="UP001176471"/>
    </source>
</evidence>
<dbReference type="Proteomes" id="UP001176471">
    <property type="component" value="Unassembled WGS sequence"/>
</dbReference>
<protein>
    <submittedName>
        <fullName evidence="3">Serine hydrolase domain-containing protein</fullName>
        <ecNumber evidence="3">3.1.1.103</ecNumber>
    </submittedName>
</protein>
<dbReference type="SUPFAM" id="SSF56601">
    <property type="entry name" value="beta-lactamase/transpeptidase-like"/>
    <property type="match status" value="1"/>
</dbReference>
<dbReference type="InterPro" id="IPR012338">
    <property type="entry name" value="Beta-lactam/transpept-like"/>
</dbReference>
<evidence type="ECO:0000313" key="3">
    <source>
        <dbReference type="EMBL" id="MDO7836064.1"/>
    </source>
</evidence>
<reference evidence="3" key="1">
    <citation type="submission" date="2023-07" db="EMBL/GenBank/DDBJ databases">
        <title>Bacterial whole genome sequence for Sphingobium sp. HBC34.</title>
        <authorList>
            <person name="Le V."/>
            <person name="Ko S.-R."/>
            <person name="Ahn C.-Y."/>
            <person name="Oh H.-M."/>
        </authorList>
    </citation>
    <scope>NUCLEOTIDE SEQUENCE</scope>
    <source>
        <strain evidence="3">HBC34</strain>
    </source>
</reference>
<dbReference type="InterPro" id="IPR001466">
    <property type="entry name" value="Beta-lactam-related"/>
</dbReference>
<gene>
    <name evidence="3" type="ORF">Q4610_13510</name>
</gene>
<sequence length="509" mass="54977">MVDPLPFGDVSMRLAACLFWMIAAVCPAHGADVPKIVNTIPEIDKLFADFQIDSHAPGLIYGIVANGRLVHVKGFGVQDLERRRPVTPDSLFRIASMTKAFTALSILKLRDEGKLSLDDLAETHVPEMRGWTYPTSDSPRIRIRDLLTHSAGFVDDNPWGDRQTPMPEVQFTQMLAAGVPFSTAPGSRYEYSNFGYALLGRIIAHVSGMPYRRYVERSLLTPLGMASSGYAVSEWPIERRALGYRWEEGRWTQEPTIADGAFGAMGGLQTSANDYARWVAFLLSAWPARDGADSGPVSRSAVRMLAEGSNFLTVSPRNGKSGATACKQAAAYGFAMRIAQDCDLGLILAHGGGYPGYGSHVMLMPDYDVGIFVFTNRTYHGGAGPAWDAAVALKQAGALVARTVPVSALLAEGYAAAGRMYDAGDVGVARDRLAMNFLMDSDANNWTRKFAALKAEVGACRTDAPVTATGNLSGSFIWRCEKGRIAGTVLLAPTATAQLQELRIAIKLP</sequence>
<proteinExistence type="predicted"/>
<dbReference type="EC" id="3.1.1.103" evidence="3"/>
<keyword evidence="1" id="KW-0732">Signal</keyword>
<dbReference type="PANTHER" id="PTHR46825">
    <property type="entry name" value="D-ALANYL-D-ALANINE-CARBOXYPEPTIDASE/ENDOPEPTIDASE AMPH"/>
    <property type="match status" value="1"/>
</dbReference>
<feature type="domain" description="Beta-lactamase-related" evidence="2">
    <location>
        <begin position="43"/>
        <end position="393"/>
    </location>
</feature>
<comment type="caution">
    <text evidence="3">The sequence shown here is derived from an EMBL/GenBank/DDBJ whole genome shotgun (WGS) entry which is preliminary data.</text>
</comment>
<organism evidence="3 4">
    <name type="scientific">Sphingobium cyanobacteriorum</name>
    <dbReference type="NCBI Taxonomy" id="3063954"/>
    <lineage>
        <taxon>Bacteria</taxon>
        <taxon>Pseudomonadati</taxon>
        <taxon>Pseudomonadota</taxon>
        <taxon>Alphaproteobacteria</taxon>
        <taxon>Sphingomonadales</taxon>
        <taxon>Sphingomonadaceae</taxon>
        <taxon>Sphingobium</taxon>
    </lineage>
</organism>
<dbReference type="Gene3D" id="3.40.710.10">
    <property type="entry name" value="DD-peptidase/beta-lactamase superfamily"/>
    <property type="match status" value="1"/>
</dbReference>
<keyword evidence="4" id="KW-1185">Reference proteome</keyword>
<keyword evidence="3" id="KW-0378">Hydrolase</keyword>
<dbReference type="GO" id="GO:0016787">
    <property type="term" value="F:hydrolase activity"/>
    <property type="evidence" value="ECO:0007669"/>
    <property type="project" value="UniProtKB-KW"/>
</dbReference>
<accession>A0ABT8ZQ14</accession>
<dbReference type="PANTHER" id="PTHR46825:SF9">
    <property type="entry name" value="BETA-LACTAMASE-RELATED DOMAIN-CONTAINING PROTEIN"/>
    <property type="match status" value="1"/>
</dbReference>
<name>A0ABT8ZQ14_9SPHN</name>
<feature type="signal peptide" evidence="1">
    <location>
        <begin position="1"/>
        <end position="30"/>
    </location>
</feature>
<dbReference type="Pfam" id="PF00144">
    <property type="entry name" value="Beta-lactamase"/>
    <property type="match status" value="1"/>
</dbReference>
<dbReference type="RefSeq" id="WP_304536476.1">
    <property type="nucleotide sequence ID" value="NZ_JAUQOM010000006.1"/>
</dbReference>
<dbReference type="EMBL" id="JAUQOM010000006">
    <property type="protein sequence ID" value="MDO7836064.1"/>
    <property type="molecule type" value="Genomic_DNA"/>
</dbReference>